<feature type="domain" description="Nif11" evidence="1">
    <location>
        <begin position="1"/>
        <end position="57"/>
    </location>
</feature>
<proteinExistence type="predicted"/>
<evidence type="ECO:0000259" key="1">
    <source>
        <dbReference type="Pfam" id="PF07862"/>
    </source>
</evidence>
<reference evidence="3" key="1">
    <citation type="journal article" date="2014" name="Sci. Data">
        <title>Genomes of diverse isolates of the marine cyanobacterium Prochlorococcus.</title>
        <authorList>
            <person name="Biller S."/>
            <person name="Berube P."/>
            <person name="Thompson J."/>
            <person name="Kelly L."/>
            <person name="Roggensack S."/>
            <person name="Awad L."/>
            <person name="Roache-Johnson K."/>
            <person name="Ding H."/>
            <person name="Giovannoni S.J."/>
            <person name="Moore L.R."/>
            <person name="Chisholm S.W."/>
        </authorList>
    </citation>
    <scope>NUCLEOTIDE SEQUENCE [LARGE SCALE GENOMIC DNA]</scope>
    <source>
        <strain evidence="3">GP2</strain>
    </source>
</reference>
<evidence type="ECO:0000313" key="3">
    <source>
        <dbReference type="Proteomes" id="UP000030598"/>
    </source>
</evidence>
<dbReference type="STRING" id="59925.EU91_1176"/>
<dbReference type="EMBL" id="JNAH01000005">
    <property type="protein sequence ID" value="KGF87446.1"/>
    <property type="molecule type" value="Genomic_DNA"/>
</dbReference>
<dbReference type="Pfam" id="PF07862">
    <property type="entry name" value="Nif11"/>
    <property type="match status" value="1"/>
</dbReference>
<dbReference type="RefSeq" id="WP_032524656.1">
    <property type="nucleotide sequence ID" value="NZ_CP138934.1"/>
</dbReference>
<gene>
    <name evidence="2" type="ORF">EU91_1176</name>
</gene>
<accession>A0A0A1ZFX8</accession>
<name>A0A0A1ZFX8_PROMR</name>
<evidence type="ECO:0000313" key="2">
    <source>
        <dbReference type="EMBL" id="KGF87446.1"/>
    </source>
</evidence>
<dbReference type="Proteomes" id="UP000030598">
    <property type="component" value="Unassembled WGS sequence"/>
</dbReference>
<sequence>MSDKDLSNFLKKIEQLNQIAELINNNPSKKLSLSKCKNHDEVIRLTTEWGFDIGKRWGEY</sequence>
<comment type="caution">
    <text evidence="2">The sequence shown here is derived from an EMBL/GenBank/DDBJ whole genome shotgun (WGS) entry which is preliminary data.</text>
</comment>
<organism evidence="2 3">
    <name type="scientific">Prochlorococcus marinus str. GP2</name>
    <dbReference type="NCBI Taxonomy" id="59925"/>
    <lineage>
        <taxon>Bacteria</taxon>
        <taxon>Bacillati</taxon>
        <taxon>Cyanobacteriota</taxon>
        <taxon>Cyanophyceae</taxon>
        <taxon>Synechococcales</taxon>
        <taxon>Prochlorococcaceae</taxon>
        <taxon>Prochlorococcus</taxon>
    </lineage>
</organism>
<dbReference type="InterPro" id="IPR012903">
    <property type="entry name" value="Nif11"/>
</dbReference>
<dbReference type="AlphaFoldDB" id="A0A0A1ZFX8"/>
<dbReference type="OrthoDB" id="9798585at2"/>
<protein>
    <recommendedName>
        <fullName evidence="1">Nif11 domain-containing protein</fullName>
    </recommendedName>
</protein>